<feature type="chain" id="PRO_5047388798" evidence="8">
    <location>
        <begin position="21"/>
        <end position="411"/>
    </location>
</feature>
<keyword evidence="5" id="KW-0812">Transmembrane</keyword>
<dbReference type="PANTHER" id="PTHR30026:SF20">
    <property type="entry name" value="OUTER MEMBRANE PROTEIN TOLC"/>
    <property type="match status" value="1"/>
</dbReference>
<dbReference type="InterPro" id="IPR003423">
    <property type="entry name" value="OMP_efflux"/>
</dbReference>
<dbReference type="Proteomes" id="UP000263486">
    <property type="component" value="Unassembled WGS sequence"/>
</dbReference>
<proteinExistence type="inferred from homology"/>
<evidence type="ECO:0000256" key="6">
    <source>
        <dbReference type="ARBA" id="ARBA00023136"/>
    </source>
</evidence>
<dbReference type="InterPro" id="IPR051906">
    <property type="entry name" value="TolC-like"/>
</dbReference>
<dbReference type="EMBL" id="QUAJ01000009">
    <property type="protein sequence ID" value="REI41597.1"/>
    <property type="molecule type" value="Genomic_DNA"/>
</dbReference>
<dbReference type="SUPFAM" id="SSF56954">
    <property type="entry name" value="Outer membrane efflux proteins (OEP)"/>
    <property type="match status" value="1"/>
</dbReference>
<evidence type="ECO:0000313" key="10">
    <source>
        <dbReference type="Proteomes" id="UP000263486"/>
    </source>
</evidence>
<feature type="signal peptide" evidence="8">
    <location>
        <begin position="1"/>
        <end position="20"/>
    </location>
</feature>
<keyword evidence="7" id="KW-0998">Cell outer membrane</keyword>
<protein>
    <submittedName>
        <fullName evidence="9">TolC family protein</fullName>
    </submittedName>
</protein>
<evidence type="ECO:0000256" key="8">
    <source>
        <dbReference type="SAM" id="SignalP"/>
    </source>
</evidence>
<dbReference type="RefSeq" id="WP_114642102.1">
    <property type="nucleotide sequence ID" value="NZ_JAACIO010000009.1"/>
</dbReference>
<dbReference type="Pfam" id="PF02321">
    <property type="entry name" value="OEP"/>
    <property type="match status" value="2"/>
</dbReference>
<dbReference type="Gene3D" id="1.20.1600.10">
    <property type="entry name" value="Outer membrane efflux proteins (OEP)"/>
    <property type="match status" value="1"/>
</dbReference>
<keyword evidence="6" id="KW-0472">Membrane</keyword>
<keyword evidence="3" id="KW-0813">Transport</keyword>
<keyword evidence="4" id="KW-1134">Transmembrane beta strand</keyword>
<evidence type="ECO:0000256" key="5">
    <source>
        <dbReference type="ARBA" id="ARBA00022692"/>
    </source>
</evidence>
<comment type="caution">
    <text evidence="9">The sequence shown here is derived from an EMBL/GenBank/DDBJ whole genome shotgun (WGS) entry which is preliminary data.</text>
</comment>
<dbReference type="PANTHER" id="PTHR30026">
    <property type="entry name" value="OUTER MEMBRANE PROTEIN TOLC"/>
    <property type="match status" value="1"/>
</dbReference>
<organism evidence="9 10">
    <name type="scientific">Psychrilyobacter piezotolerans</name>
    <dbReference type="NCBI Taxonomy" id="2293438"/>
    <lineage>
        <taxon>Bacteria</taxon>
        <taxon>Fusobacteriati</taxon>
        <taxon>Fusobacteriota</taxon>
        <taxon>Fusobacteriia</taxon>
        <taxon>Fusobacteriales</taxon>
        <taxon>Fusobacteriaceae</taxon>
        <taxon>Psychrilyobacter</taxon>
    </lineage>
</organism>
<evidence type="ECO:0000256" key="7">
    <source>
        <dbReference type="ARBA" id="ARBA00023237"/>
    </source>
</evidence>
<evidence type="ECO:0000313" key="9">
    <source>
        <dbReference type="EMBL" id="REI41597.1"/>
    </source>
</evidence>
<evidence type="ECO:0000256" key="1">
    <source>
        <dbReference type="ARBA" id="ARBA00004442"/>
    </source>
</evidence>
<name>A0ABX9KHP2_9FUSO</name>
<evidence type="ECO:0000256" key="3">
    <source>
        <dbReference type="ARBA" id="ARBA00022448"/>
    </source>
</evidence>
<evidence type="ECO:0000256" key="2">
    <source>
        <dbReference type="ARBA" id="ARBA00007613"/>
    </source>
</evidence>
<comment type="similarity">
    <text evidence="2">Belongs to the outer membrane factor (OMF) (TC 1.B.17) family.</text>
</comment>
<accession>A0ABX9KHP2</accession>
<reference evidence="9 10" key="1">
    <citation type="submission" date="2018-08" db="EMBL/GenBank/DDBJ databases">
        <title>Draft genome sequence of Psychrilyobacter sp. strain SD5 isolated from Black Sea water.</title>
        <authorList>
            <person name="Yadav S."/>
            <person name="Villanueva L."/>
            <person name="Damste J.S.S."/>
        </authorList>
    </citation>
    <scope>NUCLEOTIDE SEQUENCE [LARGE SCALE GENOMIC DNA]</scope>
    <source>
        <strain evidence="9 10">SD5</strain>
    </source>
</reference>
<keyword evidence="10" id="KW-1185">Reference proteome</keyword>
<keyword evidence="8" id="KW-0732">Signal</keyword>
<comment type="subcellular location">
    <subcellularLocation>
        <location evidence="1">Cell outer membrane</location>
    </subcellularLocation>
</comment>
<evidence type="ECO:0000256" key="4">
    <source>
        <dbReference type="ARBA" id="ARBA00022452"/>
    </source>
</evidence>
<sequence length="411" mass="46932">MKKKSLIGVVLLGLSLQSYSIDLDLESAMNMAIQGNPDMRVKKLEIEKNELGETIAKKALLPNIGVSLGYDFIEDEDSKSVSTSIPIYTGGVLTNNIKLAKLNNKVGLSELEILKLDIREQVISKYFQILNLQKRLEIGGIVIETLEKQKQRLESLFNGIKLIPKSELLKVESDLLAAQASKFRDEKAMEIATYDMKILLGIDISEELILREFKYENIDVDSYDLESDIMIALANGNRADIEKLRMEIAERELDIARADFKPTVSLSASYNLDGYDLSGYEKVSDDEWRVSLSASWELFSWGSSIDNMNRSKKSLKQANIEMNKGLDQLSVEIRGRYNEMQTLYMEAETEEKKLDMSKENLRIDTMRYDSGMISSLDYLDSVNRLKDSEEMFYLLQRQLVLARVEYENLLK</sequence>
<gene>
    <name evidence="9" type="ORF">DYH56_06730</name>
</gene>